<keyword evidence="5 6" id="KW-0472">Membrane</keyword>
<dbReference type="PANTHER" id="PTHR43327:SF2">
    <property type="entry name" value="MODULATOR OF FTSH PROTEASE HFLK"/>
    <property type="match status" value="1"/>
</dbReference>
<proteinExistence type="inferred from homology"/>
<keyword evidence="10" id="KW-1185">Reference proteome</keyword>
<dbReference type="InterPro" id="IPR020980">
    <property type="entry name" value="Membrane_HflK_N"/>
</dbReference>
<reference evidence="9 10" key="1">
    <citation type="submission" date="2017-05" db="EMBL/GenBank/DDBJ databases">
        <title>Complete and WGS of Bordetella genogroups.</title>
        <authorList>
            <person name="Spilker T."/>
            <person name="LiPuma J."/>
        </authorList>
    </citation>
    <scope>NUCLEOTIDE SEQUENCE [LARGE SCALE GENOMIC DNA]</scope>
    <source>
        <strain evidence="9 10">AU17164</strain>
    </source>
</reference>
<evidence type="ECO:0000256" key="4">
    <source>
        <dbReference type="ARBA" id="ARBA00022989"/>
    </source>
</evidence>
<protein>
    <recommendedName>
        <fullName evidence="6">Protein HflK</fullName>
    </recommendedName>
</protein>
<dbReference type="NCBIfam" id="TIGR01933">
    <property type="entry name" value="hflK"/>
    <property type="match status" value="1"/>
</dbReference>
<dbReference type="InterPro" id="IPR036013">
    <property type="entry name" value="Band_7/SPFH_dom_sf"/>
</dbReference>
<evidence type="ECO:0000256" key="6">
    <source>
        <dbReference type="RuleBase" id="RU364113"/>
    </source>
</evidence>
<feature type="domain" description="Band 7" evidence="8">
    <location>
        <begin position="97"/>
        <end position="272"/>
    </location>
</feature>
<feature type="region of interest" description="Disordered" evidence="7">
    <location>
        <begin position="11"/>
        <end position="41"/>
    </location>
</feature>
<evidence type="ECO:0000256" key="1">
    <source>
        <dbReference type="ARBA" id="ARBA00004167"/>
    </source>
</evidence>
<dbReference type="GO" id="GO:0016020">
    <property type="term" value="C:membrane"/>
    <property type="evidence" value="ECO:0007669"/>
    <property type="project" value="UniProtKB-SubCell"/>
</dbReference>
<feature type="compositionally biased region" description="Gly residues" evidence="7">
    <location>
        <begin position="58"/>
        <end position="73"/>
    </location>
</feature>
<dbReference type="InterPro" id="IPR050710">
    <property type="entry name" value="Band7/mec-2_domain"/>
</dbReference>
<keyword evidence="4 6" id="KW-1133">Transmembrane helix</keyword>
<name>A0A1W6Z1G9_9BORD</name>
<evidence type="ECO:0000256" key="7">
    <source>
        <dbReference type="SAM" id="MobiDB-lite"/>
    </source>
</evidence>
<dbReference type="SMART" id="SM00244">
    <property type="entry name" value="PHB"/>
    <property type="match status" value="1"/>
</dbReference>
<dbReference type="RefSeq" id="WP_086057938.1">
    <property type="nucleotide sequence ID" value="NZ_CP021109.1"/>
</dbReference>
<feature type="transmembrane region" description="Helical" evidence="6">
    <location>
        <begin position="81"/>
        <end position="102"/>
    </location>
</feature>
<comment type="subunit">
    <text evidence="6">HflC and HflK may interact to form a multimeric complex.</text>
</comment>
<dbReference type="Pfam" id="PF01145">
    <property type="entry name" value="Band_7"/>
    <property type="match status" value="1"/>
</dbReference>
<dbReference type="EMBL" id="CP021109">
    <property type="protein sequence ID" value="ARP87190.1"/>
    <property type="molecule type" value="Genomic_DNA"/>
</dbReference>
<dbReference type="SUPFAM" id="SSF117892">
    <property type="entry name" value="Band 7/SPFH domain"/>
    <property type="match status" value="1"/>
</dbReference>
<evidence type="ECO:0000313" key="9">
    <source>
        <dbReference type="EMBL" id="ARP87190.1"/>
    </source>
</evidence>
<gene>
    <name evidence="9" type="ORF">CAL13_13970</name>
</gene>
<dbReference type="AlphaFoldDB" id="A0A1W6Z1G9"/>
<evidence type="ECO:0000256" key="5">
    <source>
        <dbReference type="ARBA" id="ARBA00023136"/>
    </source>
</evidence>
<dbReference type="OrthoDB" id="9779595at2"/>
<evidence type="ECO:0000313" key="10">
    <source>
        <dbReference type="Proteomes" id="UP000194139"/>
    </source>
</evidence>
<feature type="region of interest" description="Disordered" evidence="7">
    <location>
        <begin position="54"/>
        <end position="73"/>
    </location>
</feature>
<evidence type="ECO:0000256" key="2">
    <source>
        <dbReference type="ARBA" id="ARBA00006971"/>
    </source>
</evidence>
<dbReference type="InterPro" id="IPR010201">
    <property type="entry name" value="HflK"/>
</dbReference>
<feature type="compositionally biased region" description="Low complexity" evidence="7">
    <location>
        <begin position="410"/>
        <end position="420"/>
    </location>
</feature>
<evidence type="ECO:0000259" key="8">
    <source>
        <dbReference type="SMART" id="SM00244"/>
    </source>
</evidence>
<accession>A0A1W6Z1G9</accession>
<sequence>MRRISKLFNLNDPGWGRGNQNGSEPPRRPQGGGDGPPDLDEVWRDFNNRIAALLGRKGNQGGRNGGNTGGGGGANPRHARIGAGLIVLILVGLWLASGFYIVQEGQVAVVTQFGKYHKTTQAGFQWRLPYPFQNQEIVNISQLRTFEVGFRGSSRNKVLPEALMLTTDENIVDMQFVVQYRLRADGAPDYLFRTRDPDEAVRQAAETSMREIVGKQPMDYVLYEGRTNVATQVQSLMQQILDRYHTGIQVSTVAIQNVQPPEQVQAAFDDAVKAGQDRERQINEGEAYANQVVPLAAGQASRMIQDAEGYKAKVVGDAQGNTARFNSIVSEYRKAPAVMRERMYLETMEEVFSRSSKVMIDSRGGNNVVYLPIDRIIQQAAQDAGKPPPSGSLSLPGASQPTIPQPPRPSGSSSGSAGSGNTLSRDRLSR</sequence>
<dbReference type="Proteomes" id="UP000194139">
    <property type="component" value="Chromosome"/>
</dbReference>
<dbReference type="Gene3D" id="3.30.479.30">
    <property type="entry name" value="Band 7 domain"/>
    <property type="match status" value="1"/>
</dbReference>
<dbReference type="InterPro" id="IPR001107">
    <property type="entry name" value="Band_7"/>
</dbReference>
<keyword evidence="3 6" id="KW-0812">Transmembrane</keyword>
<comment type="subcellular location">
    <subcellularLocation>
        <location evidence="1">Membrane</location>
        <topology evidence="1">Single-pass membrane protein</topology>
    </subcellularLocation>
</comment>
<organism evidence="9 10">
    <name type="scientific">Bordetella genomosp. 9</name>
    <dbReference type="NCBI Taxonomy" id="1416803"/>
    <lineage>
        <taxon>Bacteria</taxon>
        <taxon>Pseudomonadati</taxon>
        <taxon>Pseudomonadota</taxon>
        <taxon>Betaproteobacteria</taxon>
        <taxon>Burkholderiales</taxon>
        <taxon>Alcaligenaceae</taxon>
        <taxon>Bordetella</taxon>
    </lineage>
</organism>
<evidence type="ECO:0000256" key="3">
    <source>
        <dbReference type="ARBA" id="ARBA00022692"/>
    </source>
</evidence>
<dbReference type="CDD" id="cd03404">
    <property type="entry name" value="SPFH_HflK"/>
    <property type="match status" value="1"/>
</dbReference>
<dbReference type="PANTHER" id="PTHR43327">
    <property type="entry name" value="STOMATIN-LIKE PROTEIN 2, MITOCHONDRIAL"/>
    <property type="match status" value="1"/>
</dbReference>
<dbReference type="Pfam" id="PF12221">
    <property type="entry name" value="HflK_N"/>
    <property type="match status" value="1"/>
</dbReference>
<comment type="similarity">
    <text evidence="2 6">Belongs to the band 7/mec-2 family. HflK subfamily.</text>
</comment>
<comment type="function">
    <text evidence="6">HflC and HflK could encode or regulate a protease.</text>
</comment>
<feature type="region of interest" description="Disordered" evidence="7">
    <location>
        <begin position="380"/>
        <end position="430"/>
    </location>
</feature>